<sequence length="466" mass="52801">MFEQFIRAGGDKDQFVRRFMLKKVSESTNELDEEGGYYTPEEMKKLLSYSQTRADQTVAWCNDPANGDDLVLTDLVDENIKFYWCRTRVKGLKRLRQTQTAEETAEAEGTGPMMLSGMDKNACTPASMGLRTAGDVEALRSEAEKLEIQQKELLSVQEKSANLMDKLKVVSPDKKDRMSKTAEALYEQMADALAKISTAQLDPKASEGAKLVLNLTTEGKKLPRPWSEVCSMWTGLERTCRPALRKPPVKKKDDEDLVMTSSMKDLLWLNDKKQRMKVWIYVRNMGSGYLQLDMFKPSVRDLPRLRELLLQGLGSDARVQLQLPRPLLNAGKALLFVRNKVASILSLGPTVYKIGLTGDPMFRFYKVPSQTSASAGYRHDLEQYEEMHVLFAGATWDEAALMEAVLIAEFQGRPGNRNINPGGEGRQVYDPPYFTYIVFKSALIAPKRRRIHAYGGKRAYHVLWHH</sequence>
<comment type="caution">
    <text evidence="2">The sequence shown here is derived from an EMBL/GenBank/DDBJ whole genome shotgun (WGS) entry which is preliminary data.</text>
</comment>
<dbReference type="Proteomes" id="UP000601435">
    <property type="component" value="Unassembled WGS sequence"/>
</dbReference>
<keyword evidence="3" id="KW-1185">Reference proteome</keyword>
<dbReference type="EMBL" id="CAJNJA010010525">
    <property type="protein sequence ID" value="CAE7258683.1"/>
    <property type="molecule type" value="Genomic_DNA"/>
</dbReference>
<organism evidence="2 3">
    <name type="scientific">Symbiodinium necroappetens</name>
    <dbReference type="NCBI Taxonomy" id="1628268"/>
    <lineage>
        <taxon>Eukaryota</taxon>
        <taxon>Sar</taxon>
        <taxon>Alveolata</taxon>
        <taxon>Dinophyceae</taxon>
        <taxon>Suessiales</taxon>
        <taxon>Symbiodiniaceae</taxon>
        <taxon>Symbiodinium</taxon>
    </lineage>
</organism>
<gene>
    <name evidence="2" type="ORF">SNEC2469_LOCUS5824</name>
</gene>
<keyword evidence="1" id="KW-0175">Coiled coil</keyword>
<evidence type="ECO:0000313" key="3">
    <source>
        <dbReference type="Proteomes" id="UP000601435"/>
    </source>
</evidence>
<reference evidence="2" key="1">
    <citation type="submission" date="2021-02" db="EMBL/GenBank/DDBJ databases">
        <authorList>
            <person name="Dougan E. K."/>
            <person name="Rhodes N."/>
            <person name="Thang M."/>
            <person name="Chan C."/>
        </authorList>
    </citation>
    <scope>NUCLEOTIDE SEQUENCE</scope>
</reference>
<feature type="coiled-coil region" evidence="1">
    <location>
        <begin position="136"/>
        <end position="166"/>
    </location>
</feature>
<proteinExistence type="predicted"/>
<protein>
    <submittedName>
        <fullName evidence="2">Uncharacterized protein</fullName>
    </submittedName>
</protein>
<evidence type="ECO:0000313" key="2">
    <source>
        <dbReference type="EMBL" id="CAE7258683.1"/>
    </source>
</evidence>
<evidence type="ECO:0000256" key="1">
    <source>
        <dbReference type="SAM" id="Coils"/>
    </source>
</evidence>
<name>A0A812M5J3_9DINO</name>
<dbReference type="OrthoDB" id="428808at2759"/>
<dbReference type="AlphaFoldDB" id="A0A812M5J3"/>
<accession>A0A812M5J3</accession>